<sequence length="306" mass="33828">MTDNHSPKETAERTKGLPPQSDLLGDTLQGTQVLFSSIYATLQKSLEQNQQMAQSMTMMMQQVIRTKFRIDTRIESTRLIITLHNATPYTIHIPRGKLILTPLPGFPGDEHTTLELMSSTHRTTGADGQTVDLSLFLPARLAAAAPHIVLTPNTDHQEVLCVKSSMPIPYHGLIDIQIPPLGHEGDNGINSLHLTHSFGIYIIDQIEKVVVDKEDEAMCVIDEQDGIERTYSGDFIRDTLTIPPVLGLYTGMRICLELACGSSFEKGGVIVCRIDSISSDNMQVRLFGKNKEVLQVLVHELDTLAS</sequence>
<dbReference type="OMA" id="INSGMCV"/>
<organism evidence="2">
    <name type="scientific">Absidia glauca</name>
    <name type="common">Pin mould</name>
    <dbReference type="NCBI Taxonomy" id="4829"/>
    <lineage>
        <taxon>Eukaryota</taxon>
        <taxon>Fungi</taxon>
        <taxon>Fungi incertae sedis</taxon>
        <taxon>Mucoromycota</taxon>
        <taxon>Mucoromycotina</taxon>
        <taxon>Mucoromycetes</taxon>
        <taxon>Mucorales</taxon>
        <taxon>Cunninghamellaceae</taxon>
        <taxon>Absidia</taxon>
    </lineage>
</organism>
<evidence type="ECO:0000313" key="2">
    <source>
        <dbReference type="EMBL" id="SAL95019.1"/>
    </source>
</evidence>
<reference evidence="2" key="1">
    <citation type="submission" date="2016-04" db="EMBL/GenBank/DDBJ databases">
        <authorList>
            <person name="Evans L.H."/>
            <person name="Alamgir A."/>
            <person name="Owens N."/>
            <person name="Weber N.D."/>
            <person name="Virtaneva K."/>
            <person name="Barbian K."/>
            <person name="Babar A."/>
            <person name="Rosenke K."/>
        </authorList>
    </citation>
    <scope>NUCLEOTIDE SEQUENCE [LARGE SCALE GENOMIC DNA]</scope>
    <source>
        <strain evidence="2">CBS 101.48</strain>
    </source>
</reference>
<name>A0A163KNN6_ABSGL</name>
<dbReference type="Proteomes" id="UP000078561">
    <property type="component" value="Unassembled WGS sequence"/>
</dbReference>
<accession>A0A163KNN6</accession>
<feature type="region of interest" description="Disordered" evidence="1">
    <location>
        <begin position="1"/>
        <end position="23"/>
    </location>
</feature>
<feature type="compositionally biased region" description="Basic and acidic residues" evidence="1">
    <location>
        <begin position="1"/>
        <end position="15"/>
    </location>
</feature>
<gene>
    <name evidence="2" type="primary">ABSGL_00316.1 scaffold 471</name>
</gene>
<proteinExistence type="predicted"/>
<evidence type="ECO:0000256" key="1">
    <source>
        <dbReference type="SAM" id="MobiDB-lite"/>
    </source>
</evidence>
<evidence type="ECO:0000313" key="3">
    <source>
        <dbReference type="Proteomes" id="UP000078561"/>
    </source>
</evidence>
<dbReference type="InParanoid" id="A0A163KNN6"/>
<dbReference type="AlphaFoldDB" id="A0A163KNN6"/>
<keyword evidence="3" id="KW-1185">Reference proteome</keyword>
<dbReference type="OrthoDB" id="2254641at2759"/>
<protein>
    <submittedName>
        <fullName evidence="2">Uncharacterized protein</fullName>
    </submittedName>
</protein>
<dbReference type="EMBL" id="LT550122">
    <property type="protein sequence ID" value="SAL95019.1"/>
    <property type="molecule type" value="Genomic_DNA"/>
</dbReference>